<dbReference type="CDD" id="cd00037">
    <property type="entry name" value="CLECT"/>
    <property type="match status" value="1"/>
</dbReference>
<name>A0A8I6TLH0_CIMLE</name>
<reference evidence="4" key="1">
    <citation type="submission" date="2022-01" db="UniProtKB">
        <authorList>
            <consortium name="EnsemblMetazoa"/>
        </authorList>
    </citation>
    <scope>IDENTIFICATION</scope>
</reference>
<dbReference type="EnsemblMetazoa" id="XM_014406359.2">
    <property type="protein sequence ID" value="XP_014261845.1"/>
    <property type="gene ID" value="LOC106673955"/>
</dbReference>
<keyword evidence="1" id="KW-0732">Signal</keyword>
<accession>A0A8I6TLH0</accession>
<evidence type="ECO:0000259" key="3">
    <source>
        <dbReference type="Pfam" id="PF00059"/>
    </source>
</evidence>
<dbReference type="Pfam" id="PF00059">
    <property type="entry name" value="Lectin_C"/>
    <property type="match status" value="1"/>
</dbReference>
<dbReference type="InterPro" id="IPR003609">
    <property type="entry name" value="Pan_app"/>
</dbReference>
<feature type="domain" description="Apple" evidence="2">
    <location>
        <begin position="45"/>
        <end position="79"/>
    </location>
</feature>
<dbReference type="InterPro" id="IPR001304">
    <property type="entry name" value="C-type_lectin-like"/>
</dbReference>
<evidence type="ECO:0008006" key="6">
    <source>
        <dbReference type="Google" id="ProtNLM"/>
    </source>
</evidence>
<evidence type="ECO:0000259" key="2">
    <source>
        <dbReference type="Pfam" id="PF00024"/>
    </source>
</evidence>
<dbReference type="AlphaFoldDB" id="A0A8I6TLH0"/>
<dbReference type="GeneID" id="106673955"/>
<organism evidence="4 5">
    <name type="scientific">Cimex lectularius</name>
    <name type="common">Bed bug</name>
    <name type="synonym">Acanthia lectularia</name>
    <dbReference type="NCBI Taxonomy" id="79782"/>
    <lineage>
        <taxon>Eukaryota</taxon>
        <taxon>Metazoa</taxon>
        <taxon>Ecdysozoa</taxon>
        <taxon>Arthropoda</taxon>
        <taxon>Hexapoda</taxon>
        <taxon>Insecta</taxon>
        <taxon>Pterygota</taxon>
        <taxon>Neoptera</taxon>
        <taxon>Paraneoptera</taxon>
        <taxon>Hemiptera</taxon>
        <taxon>Heteroptera</taxon>
        <taxon>Panheteroptera</taxon>
        <taxon>Cimicomorpha</taxon>
        <taxon>Cimicidae</taxon>
        <taxon>Cimex</taxon>
    </lineage>
</organism>
<dbReference type="Proteomes" id="UP000494040">
    <property type="component" value="Unassembled WGS sequence"/>
</dbReference>
<evidence type="ECO:0000256" key="1">
    <source>
        <dbReference type="SAM" id="SignalP"/>
    </source>
</evidence>
<feature type="domain" description="C-type lectin" evidence="3">
    <location>
        <begin position="122"/>
        <end position="178"/>
    </location>
</feature>
<evidence type="ECO:0000313" key="4">
    <source>
        <dbReference type="EnsemblMetazoa" id="XP_014261845.1"/>
    </source>
</evidence>
<evidence type="ECO:0000313" key="5">
    <source>
        <dbReference type="Proteomes" id="UP000494040"/>
    </source>
</evidence>
<dbReference type="SUPFAM" id="SSF56436">
    <property type="entry name" value="C-type lectin-like"/>
    <property type="match status" value="1"/>
</dbReference>
<dbReference type="InterPro" id="IPR016186">
    <property type="entry name" value="C-type_lectin-like/link_sf"/>
</dbReference>
<protein>
    <recommendedName>
        <fullName evidence="6">C-type lectin domain-containing protein</fullName>
    </recommendedName>
</protein>
<dbReference type="OrthoDB" id="441660at2759"/>
<feature type="chain" id="PRO_5035328925" description="C-type lectin domain-containing protein" evidence="1">
    <location>
        <begin position="26"/>
        <end position="184"/>
    </location>
</feature>
<proteinExistence type="predicted"/>
<feature type="signal peptide" evidence="1">
    <location>
        <begin position="1"/>
        <end position="25"/>
    </location>
</feature>
<dbReference type="RefSeq" id="XP_014261845.1">
    <property type="nucleotide sequence ID" value="XM_014406359.2"/>
</dbReference>
<sequence>MILVEEITITLFTLGLAMIVFPVEGQKAKVARVKVEGHGFTILSRSGKQCLALCNSQPACDSANFDLKTRKCRVFTRCSPTKFLEISQNHIHYTKRPLVPENGYVYHAESDSCLKLMNKVTDFAEADQNCRNQNGRLVSLTDPGINKEAAELLRKANAQYAWIGLMDNRKEGDPEHSDELTFLL</sequence>
<dbReference type="Gene3D" id="3.10.100.10">
    <property type="entry name" value="Mannose-Binding Protein A, subunit A"/>
    <property type="match status" value="1"/>
</dbReference>
<dbReference type="InterPro" id="IPR016187">
    <property type="entry name" value="CTDL_fold"/>
</dbReference>
<keyword evidence="5" id="KW-1185">Reference proteome</keyword>
<dbReference type="Pfam" id="PF00024">
    <property type="entry name" value="PAN_1"/>
    <property type="match status" value="1"/>
</dbReference>